<evidence type="ECO:0000259" key="8">
    <source>
        <dbReference type="PROSITE" id="PS50928"/>
    </source>
</evidence>
<dbReference type="SUPFAM" id="SSF161098">
    <property type="entry name" value="MetI-like"/>
    <property type="match status" value="1"/>
</dbReference>
<dbReference type="InterPro" id="IPR035906">
    <property type="entry name" value="MetI-like_sf"/>
</dbReference>
<dbReference type="InterPro" id="IPR000515">
    <property type="entry name" value="MetI-like"/>
</dbReference>
<gene>
    <name evidence="9" type="ORF">PAT3040_03669</name>
</gene>
<keyword evidence="10" id="KW-1185">Reference proteome</keyword>
<dbReference type="Gene3D" id="1.10.3720.10">
    <property type="entry name" value="MetI-like"/>
    <property type="match status" value="1"/>
</dbReference>
<comment type="subcellular location">
    <subcellularLocation>
        <location evidence="1 7">Cell membrane</location>
        <topology evidence="1 7">Multi-pass membrane protein</topology>
    </subcellularLocation>
</comment>
<evidence type="ECO:0000256" key="1">
    <source>
        <dbReference type="ARBA" id="ARBA00004651"/>
    </source>
</evidence>
<organism evidence="9 10">
    <name type="scientific">Paenibacillus agaridevorans</name>
    <dbReference type="NCBI Taxonomy" id="171404"/>
    <lineage>
        <taxon>Bacteria</taxon>
        <taxon>Bacillati</taxon>
        <taxon>Bacillota</taxon>
        <taxon>Bacilli</taxon>
        <taxon>Bacillales</taxon>
        <taxon>Paenibacillaceae</taxon>
        <taxon>Paenibacillus</taxon>
    </lineage>
</organism>
<feature type="transmembrane region" description="Helical" evidence="7">
    <location>
        <begin position="68"/>
        <end position="90"/>
    </location>
</feature>
<evidence type="ECO:0000313" key="9">
    <source>
        <dbReference type="EMBL" id="GBG09046.1"/>
    </source>
</evidence>
<reference evidence="9 10" key="1">
    <citation type="submission" date="2017-08" db="EMBL/GenBank/DDBJ databases">
        <title>Substantial Increase in Enzyme Production by Combined Drug-Resistance Mutations in Paenibacillus agaridevorans.</title>
        <authorList>
            <person name="Tanaka Y."/>
            <person name="Funane K."/>
            <person name="Hosaka T."/>
            <person name="Shiwa Y."/>
            <person name="Fujita N."/>
            <person name="Miyazaki T."/>
            <person name="Yoshikawa H."/>
            <person name="Murakami K."/>
            <person name="Kasahara K."/>
            <person name="Inaoka T."/>
            <person name="Hiraga Y."/>
            <person name="Ochi K."/>
        </authorList>
    </citation>
    <scope>NUCLEOTIDE SEQUENCE [LARGE SCALE GENOMIC DNA]</scope>
    <source>
        <strain evidence="9 10">T-3040</strain>
    </source>
</reference>
<feature type="transmembrane region" description="Helical" evidence="7">
    <location>
        <begin position="102"/>
        <end position="122"/>
    </location>
</feature>
<evidence type="ECO:0000256" key="6">
    <source>
        <dbReference type="ARBA" id="ARBA00023136"/>
    </source>
</evidence>
<keyword evidence="2 7" id="KW-0813">Transport</keyword>
<evidence type="ECO:0000256" key="7">
    <source>
        <dbReference type="RuleBase" id="RU363032"/>
    </source>
</evidence>
<keyword evidence="4 7" id="KW-0812">Transmembrane</keyword>
<dbReference type="EMBL" id="BDQX01000191">
    <property type="protein sequence ID" value="GBG09046.1"/>
    <property type="molecule type" value="Genomic_DNA"/>
</dbReference>
<comment type="caution">
    <text evidence="9">The sequence shown here is derived from an EMBL/GenBank/DDBJ whole genome shotgun (WGS) entry which is preliminary data.</text>
</comment>
<accession>A0A2R5EQR1</accession>
<evidence type="ECO:0000313" key="10">
    <source>
        <dbReference type="Proteomes" id="UP000245202"/>
    </source>
</evidence>
<dbReference type="GO" id="GO:0055085">
    <property type="term" value="P:transmembrane transport"/>
    <property type="evidence" value="ECO:0007669"/>
    <property type="project" value="InterPro"/>
</dbReference>
<evidence type="ECO:0000256" key="5">
    <source>
        <dbReference type="ARBA" id="ARBA00022989"/>
    </source>
</evidence>
<dbReference type="Proteomes" id="UP000245202">
    <property type="component" value="Unassembled WGS sequence"/>
</dbReference>
<feature type="domain" description="ABC transmembrane type-1" evidence="8">
    <location>
        <begin position="64"/>
        <end position="281"/>
    </location>
</feature>
<name>A0A2R5EQR1_9BACL</name>
<feature type="transmembrane region" description="Helical" evidence="7">
    <location>
        <begin position="198"/>
        <end position="220"/>
    </location>
</feature>
<dbReference type="AlphaFoldDB" id="A0A2R5EQR1"/>
<dbReference type="CDD" id="cd06261">
    <property type="entry name" value="TM_PBP2"/>
    <property type="match status" value="1"/>
</dbReference>
<evidence type="ECO:0000256" key="4">
    <source>
        <dbReference type="ARBA" id="ARBA00022692"/>
    </source>
</evidence>
<evidence type="ECO:0000256" key="2">
    <source>
        <dbReference type="ARBA" id="ARBA00022448"/>
    </source>
</evidence>
<dbReference type="Pfam" id="PF00528">
    <property type="entry name" value="BPD_transp_1"/>
    <property type="match status" value="1"/>
</dbReference>
<keyword evidence="3" id="KW-1003">Cell membrane</keyword>
<proteinExistence type="inferred from homology"/>
<dbReference type="InterPro" id="IPR051393">
    <property type="entry name" value="ABC_transporter_permease"/>
</dbReference>
<keyword evidence="5 7" id="KW-1133">Transmembrane helix</keyword>
<feature type="transmembrane region" description="Helical" evidence="7">
    <location>
        <begin position="153"/>
        <end position="177"/>
    </location>
</feature>
<dbReference type="GO" id="GO:0005886">
    <property type="term" value="C:plasma membrane"/>
    <property type="evidence" value="ECO:0007669"/>
    <property type="project" value="UniProtKB-SubCell"/>
</dbReference>
<dbReference type="PANTHER" id="PTHR30193:SF41">
    <property type="entry name" value="DIACETYLCHITOBIOSE UPTAKE SYSTEM PERMEASE PROTEIN NGCF"/>
    <property type="match status" value="1"/>
</dbReference>
<protein>
    <submittedName>
        <fullName evidence="9">ABC transporter permease</fullName>
    </submittedName>
</protein>
<dbReference type="PANTHER" id="PTHR30193">
    <property type="entry name" value="ABC TRANSPORTER PERMEASE PROTEIN"/>
    <property type="match status" value="1"/>
</dbReference>
<dbReference type="PROSITE" id="PS50928">
    <property type="entry name" value="ABC_TM1"/>
    <property type="match status" value="1"/>
</dbReference>
<feature type="transmembrane region" description="Helical" evidence="7">
    <location>
        <begin position="260"/>
        <end position="280"/>
    </location>
</feature>
<keyword evidence="6 7" id="KW-0472">Membrane</keyword>
<sequence>MQRNLFLLLALTPAFGGYLLFTLYPNMLSVYYSLLNWNGISEPEFVGLSNFVTLFQDKYVWRALLNNLFYMATVPIAVISISLLLGYLLANKGYKGTSFFKVLFFFPNVLSTIVIALLWTFIYDGSFGLLNDFLRLLGVPIGNFYWLGEARTALAAIVPPYVWGGVGLYVIIFMNAMTTIPKSLYESAILEGARHMTILFRITIPLIMPIVRISALFLILGTLKGFEKQLILTNGGPAGATDVVGLYIFNLAFGTENHNYGYASAVGMLLFVILVTAKLLMDKYMPDRSVEY</sequence>
<evidence type="ECO:0000256" key="3">
    <source>
        <dbReference type="ARBA" id="ARBA00022475"/>
    </source>
</evidence>
<comment type="similarity">
    <text evidence="7">Belongs to the binding-protein-dependent transport system permease family.</text>
</comment>